<dbReference type="SUPFAM" id="SSF55979">
    <property type="entry name" value="DNA clamp"/>
    <property type="match status" value="3"/>
</dbReference>
<dbReference type="InterPro" id="IPR046938">
    <property type="entry name" value="DNA_clamp_sf"/>
</dbReference>
<comment type="subcellular location">
    <subcellularLocation>
        <location evidence="1 10">Cytoplasm</location>
    </subcellularLocation>
</comment>
<evidence type="ECO:0000256" key="5">
    <source>
        <dbReference type="ARBA" id="ARBA00022679"/>
    </source>
</evidence>
<keyword evidence="7 10" id="KW-0235">DNA replication</keyword>
<dbReference type="CDD" id="cd00140">
    <property type="entry name" value="beta_clamp"/>
    <property type="match status" value="1"/>
</dbReference>
<protein>
    <recommendedName>
        <fullName evidence="3 10">Beta sliding clamp</fullName>
    </recommendedName>
</protein>
<evidence type="ECO:0000259" key="12">
    <source>
        <dbReference type="Pfam" id="PF02767"/>
    </source>
</evidence>
<reference evidence="14" key="2">
    <citation type="journal article" date="2021" name="PeerJ">
        <title>Extensive microbial diversity within the chicken gut microbiome revealed by metagenomics and culture.</title>
        <authorList>
            <person name="Gilroy R."/>
            <person name="Ravi A."/>
            <person name="Getino M."/>
            <person name="Pursley I."/>
            <person name="Horton D.L."/>
            <person name="Alikhan N.F."/>
            <person name="Baker D."/>
            <person name="Gharbi K."/>
            <person name="Hall N."/>
            <person name="Watson M."/>
            <person name="Adriaenssens E.M."/>
            <person name="Foster-Nyarko E."/>
            <person name="Jarju S."/>
            <person name="Secka A."/>
            <person name="Antonio M."/>
            <person name="Oren A."/>
            <person name="Chaudhuri R.R."/>
            <person name="La Ragione R."/>
            <person name="Hildebrand F."/>
            <person name="Pallen M.J."/>
        </authorList>
    </citation>
    <scope>NUCLEOTIDE SEQUENCE</scope>
    <source>
        <strain evidence="14">ChiBcolR7-354</strain>
    </source>
</reference>
<keyword evidence="4 10" id="KW-0963">Cytoplasm</keyword>
<evidence type="ECO:0000313" key="15">
    <source>
        <dbReference type="Proteomes" id="UP000824262"/>
    </source>
</evidence>
<dbReference type="InterPro" id="IPR022635">
    <property type="entry name" value="DNA_polIII_beta_C"/>
</dbReference>
<dbReference type="Gene3D" id="3.10.150.10">
    <property type="entry name" value="DNA Polymerase III, subunit A, domain 2"/>
    <property type="match status" value="1"/>
</dbReference>
<dbReference type="InterPro" id="IPR022634">
    <property type="entry name" value="DNA_polIII_beta_N"/>
</dbReference>
<evidence type="ECO:0000259" key="13">
    <source>
        <dbReference type="Pfam" id="PF02768"/>
    </source>
</evidence>
<dbReference type="InterPro" id="IPR001001">
    <property type="entry name" value="DNA_polIII_beta"/>
</dbReference>
<feature type="domain" description="DNA polymerase III beta sliding clamp C-terminal" evidence="13">
    <location>
        <begin position="245"/>
        <end position="364"/>
    </location>
</feature>
<dbReference type="Proteomes" id="UP000824262">
    <property type="component" value="Unassembled WGS sequence"/>
</dbReference>
<dbReference type="AlphaFoldDB" id="A0A9D0ZE20"/>
<dbReference type="GO" id="GO:0008408">
    <property type="term" value="F:3'-5' exonuclease activity"/>
    <property type="evidence" value="ECO:0007669"/>
    <property type="project" value="InterPro"/>
</dbReference>
<comment type="similarity">
    <text evidence="2 10">Belongs to the beta sliding clamp family.</text>
</comment>
<feature type="domain" description="DNA polymerase III beta sliding clamp central" evidence="12">
    <location>
        <begin position="128"/>
        <end position="240"/>
    </location>
</feature>
<evidence type="ECO:0000259" key="11">
    <source>
        <dbReference type="Pfam" id="PF00712"/>
    </source>
</evidence>
<evidence type="ECO:0000256" key="6">
    <source>
        <dbReference type="ARBA" id="ARBA00022695"/>
    </source>
</evidence>
<dbReference type="GO" id="GO:0006271">
    <property type="term" value="P:DNA strand elongation involved in DNA replication"/>
    <property type="evidence" value="ECO:0007669"/>
    <property type="project" value="TreeGrafter"/>
</dbReference>
<evidence type="ECO:0000256" key="8">
    <source>
        <dbReference type="ARBA" id="ARBA00022932"/>
    </source>
</evidence>
<dbReference type="SMART" id="SM00480">
    <property type="entry name" value="POL3Bc"/>
    <property type="match status" value="1"/>
</dbReference>
<evidence type="ECO:0000256" key="2">
    <source>
        <dbReference type="ARBA" id="ARBA00010752"/>
    </source>
</evidence>
<evidence type="ECO:0000256" key="9">
    <source>
        <dbReference type="ARBA" id="ARBA00023125"/>
    </source>
</evidence>
<keyword evidence="9" id="KW-0238">DNA-binding</keyword>
<dbReference type="Pfam" id="PF00712">
    <property type="entry name" value="DNA_pol3_beta"/>
    <property type="match status" value="1"/>
</dbReference>
<dbReference type="GO" id="GO:0005737">
    <property type="term" value="C:cytoplasm"/>
    <property type="evidence" value="ECO:0007669"/>
    <property type="project" value="UniProtKB-SubCell"/>
</dbReference>
<dbReference type="PIRSF" id="PIRSF000804">
    <property type="entry name" value="DNA_pol_III_b"/>
    <property type="match status" value="1"/>
</dbReference>
<name>A0A9D0ZE20_9FIRM</name>
<keyword evidence="8 10" id="KW-0239">DNA-directed DNA polymerase</keyword>
<evidence type="ECO:0000256" key="1">
    <source>
        <dbReference type="ARBA" id="ARBA00004496"/>
    </source>
</evidence>
<feature type="domain" description="DNA polymerase III beta sliding clamp N-terminal" evidence="11">
    <location>
        <begin position="1"/>
        <end position="118"/>
    </location>
</feature>
<comment type="function">
    <text evidence="10">Confers DNA tethering and processivity to DNA polymerases and other proteins. Acts as a clamp, forming a ring around DNA (a reaction catalyzed by the clamp-loading complex) which diffuses in an ATP-independent manner freely and bidirectionally along dsDNA. Initially characterized for its ability to contact the catalytic subunit of DNA polymerase III (Pol III), a complex, multichain enzyme responsible for most of the replicative synthesis in bacteria; Pol III exhibits 3'-5' exonuclease proofreading activity. The beta chain is required for initiation of replication as well as for processivity of DNA replication.</text>
</comment>
<gene>
    <name evidence="14" type="primary">dnaN</name>
    <name evidence="14" type="ORF">IAB77_05135</name>
</gene>
<keyword evidence="6 10" id="KW-0548">Nucleotidyltransferase</keyword>
<dbReference type="PANTHER" id="PTHR30478">
    <property type="entry name" value="DNA POLYMERASE III SUBUNIT BETA"/>
    <property type="match status" value="1"/>
</dbReference>
<dbReference type="Pfam" id="PF02767">
    <property type="entry name" value="DNA_pol3_beta_2"/>
    <property type="match status" value="1"/>
</dbReference>
<keyword evidence="5 10" id="KW-0808">Transferase</keyword>
<dbReference type="GO" id="GO:0003677">
    <property type="term" value="F:DNA binding"/>
    <property type="evidence" value="ECO:0007669"/>
    <property type="project" value="UniProtKB-UniRule"/>
</dbReference>
<evidence type="ECO:0000256" key="4">
    <source>
        <dbReference type="ARBA" id="ARBA00022490"/>
    </source>
</evidence>
<evidence type="ECO:0000256" key="3">
    <source>
        <dbReference type="ARBA" id="ARBA00021035"/>
    </source>
</evidence>
<dbReference type="GO" id="GO:0009360">
    <property type="term" value="C:DNA polymerase III complex"/>
    <property type="evidence" value="ECO:0007669"/>
    <property type="project" value="InterPro"/>
</dbReference>
<dbReference type="PANTHER" id="PTHR30478:SF0">
    <property type="entry name" value="BETA SLIDING CLAMP"/>
    <property type="match status" value="1"/>
</dbReference>
<dbReference type="NCBIfam" id="TIGR00663">
    <property type="entry name" value="dnan"/>
    <property type="match status" value="1"/>
</dbReference>
<evidence type="ECO:0000256" key="10">
    <source>
        <dbReference type="PIRNR" id="PIRNR000804"/>
    </source>
</evidence>
<comment type="subunit">
    <text evidence="10">Forms a ring-shaped head-to-tail homodimer around DNA.</text>
</comment>
<dbReference type="EMBL" id="DVGA01000049">
    <property type="protein sequence ID" value="HIQ78625.1"/>
    <property type="molecule type" value="Genomic_DNA"/>
</dbReference>
<reference evidence="14" key="1">
    <citation type="submission" date="2020-10" db="EMBL/GenBank/DDBJ databases">
        <authorList>
            <person name="Gilroy R."/>
        </authorList>
    </citation>
    <scope>NUCLEOTIDE SEQUENCE</scope>
    <source>
        <strain evidence="14">ChiBcolR7-354</strain>
    </source>
</reference>
<dbReference type="GO" id="GO:0003887">
    <property type="term" value="F:DNA-directed DNA polymerase activity"/>
    <property type="evidence" value="ECO:0007669"/>
    <property type="project" value="UniProtKB-UniRule"/>
</dbReference>
<dbReference type="InterPro" id="IPR022637">
    <property type="entry name" value="DNA_polIII_beta_cen"/>
</dbReference>
<dbReference type="Pfam" id="PF02768">
    <property type="entry name" value="DNA_pol3_beta_3"/>
    <property type="match status" value="1"/>
</dbReference>
<dbReference type="Gene3D" id="3.70.10.10">
    <property type="match status" value="1"/>
</dbReference>
<sequence length="370" mass="40225">MKFSCDKHLIQSAAATAARAASAKSPIPALEGLLIQAGAGVRLTGYDLKKGIYTTIEADVERPGSAVLNAKLFTEMLRRLPDGIVTVEVGEQNDVKVKCGRSAYDFIAIDAEEYPELPEMDESEAVSIPQKTLKAMIDETIFAVSTNESRPVYMGSMFEIGGGQLTLVSVDGYRLALRREKLEGSGREGLAFIIPGTALQDISRICADSDEQVLINVGAKHVTFTIGETVVISRRLEGEFLNYRKAVPENFRFTMKISREEFLSVVDRVSLVVDEKIKSPLRLTFRDGSIDFACVTPVGRAEDVCSCTGEGGDTEIGFNDRYLRDALRAAPADELDVCINTGSSPCVFLPADGGDGFIYMVLPVRLRSGD</sequence>
<evidence type="ECO:0000256" key="7">
    <source>
        <dbReference type="ARBA" id="ARBA00022705"/>
    </source>
</evidence>
<proteinExistence type="inferred from homology"/>
<accession>A0A9D0ZE20</accession>
<organism evidence="14 15">
    <name type="scientific">Candidatus Scatomorpha intestinavium</name>
    <dbReference type="NCBI Taxonomy" id="2840922"/>
    <lineage>
        <taxon>Bacteria</taxon>
        <taxon>Bacillati</taxon>
        <taxon>Bacillota</taxon>
        <taxon>Clostridia</taxon>
        <taxon>Eubacteriales</taxon>
        <taxon>Candidatus Scatomorpha</taxon>
    </lineage>
</organism>
<evidence type="ECO:0000313" key="14">
    <source>
        <dbReference type="EMBL" id="HIQ78625.1"/>
    </source>
</evidence>
<comment type="caution">
    <text evidence="14">The sequence shown here is derived from an EMBL/GenBank/DDBJ whole genome shotgun (WGS) entry which is preliminary data.</text>
</comment>